<dbReference type="Proteomes" id="UP000215059">
    <property type="component" value="Unassembled WGS sequence"/>
</dbReference>
<name>A0A235FBF2_9BACL</name>
<accession>A0A235FBF2</accession>
<feature type="domain" description="DUF6884" evidence="1">
    <location>
        <begin position="6"/>
        <end position="138"/>
    </location>
</feature>
<comment type="caution">
    <text evidence="2">The sequence shown here is derived from an EMBL/GenBank/DDBJ whole genome shotgun (WGS) entry which is preliminary data.</text>
</comment>
<evidence type="ECO:0000313" key="2">
    <source>
        <dbReference type="EMBL" id="OYD58267.1"/>
    </source>
</evidence>
<dbReference type="EMBL" id="NOII01000002">
    <property type="protein sequence ID" value="OYD58267.1"/>
    <property type="molecule type" value="Genomic_DNA"/>
</dbReference>
<organism evidence="2 3">
    <name type="scientific">Fictibacillus aquaticus</name>
    <dbReference type="NCBI Taxonomy" id="2021314"/>
    <lineage>
        <taxon>Bacteria</taxon>
        <taxon>Bacillati</taxon>
        <taxon>Bacillota</taxon>
        <taxon>Bacilli</taxon>
        <taxon>Bacillales</taxon>
        <taxon>Fictibacillaceae</taxon>
        <taxon>Fictibacillus</taxon>
    </lineage>
</organism>
<gene>
    <name evidence="2" type="ORF">CGZ90_10325</name>
</gene>
<reference evidence="2 3" key="1">
    <citation type="submission" date="2017-07" db="EMBL/GenBank/DDBJ databases">
        <title>Fictibacillus sp. nov. GDSW-R2A3 Genome sequencing and assembly.</title>
        <authorList>
            <person name="Mayilraj S."/>
        </authorList>
    </citation>
    <scope>NUCLEOTIDE SEQUENCE [LARGE SCALE GENOMIC DNA]</scope>
    <source>
        <strain evidence="2 3">GDSW-R2A3</strain>
    </source>
</reference>
<dbReference type="InterPro" id="IPR049251">
    <property type="entry name" value="DUF6884"/>
</dbReference>
<dbReference type="RefSeq" id="WP_094252408.1">
    <property type="nucleotide sequence ID" value="NZ_JBHLXL010000001.1"/>
</dbReference>
<proteinExistence type="predicted"/>
<protein>
    <recommendedName>
        <fullName evidence="1">DUF6884 domain-containing protein</fullName>
    </recommendedName>
</protein>
<evidence type="ECO:0000259" key="1">
    <source>
        <dbReference type="Pfam" id="PF21818"/>
    </source>
</evidence>
<evidence type="ECO:0000313" key="3">
    <source>
        <dbReference type="Proteomes" id="UP000215059"/>
    </source>
</evidence>
<keyword evidence="3" id="KW-1185">Reference proteome</keyword>
<dbReference type="OrthoDB" id="2866199at2"/>
<dbReference type="Pfam" id="PF21818">
    <property type="entry name" value="DUF6884"/>
    <property type="match status" value="1"/>
</dbReference>
<sequence>MKKKIGLLATARKKLPHPAEAKDLYISPLFQKSLSYAEESYDDYFFYSAKHGLLSKKQFIEPYNVTIKAFTPNEKRAWAAKVIKKLQEFAPPRTSEIHLHGGWVYREFLEPELKEAGYTYEVPLEGYSIGKQLKWYDEQHSAKKK</sequence>
<dbReference type="AlphaFoldDB" id="A0A235FBF2"/>